<organism evidence="1 2">
    <name type="scientific">Ogataea polymorpha</name>
    <dbReference type="NCBI Taxonomy" id="460523"/>
    <lineage>
        <taxon>Eukaryota</taxon>
        <taxon>Fungi</taxon>
        <taxon>Dikarya</taxon>
        <taxon>Ascomycota</taxon>
        <taxon>Saccharomycotina</taxon>
        <taxon>Pichiomycetes</taxon>
        <taxon>Pichiales</taxon>
        <taxon>Pichiaceae</taxon>
        <taxon>Ogataea</taxon>
    </lineage>
</organism>
<dbReference type="GO" id="GO:0005743">
    <property type="term" value="C:mitochondrial inner membrane"/>
    <property type="evidence" value="ECO:0007669"/>
    <property type="project" value="TreeGrafter"/>
</dbReference>
<dbReference type="Pfam" id="PF05176">
    <property type="entry name" value="ATP-synt_10"/>
    <property type="match status" value="1"/>
</dbReference>
<protein>
    <recommendedName>
        <fullName evidence="3">Mitochondrial ATPase complex subunit ATP10</fullName>
    </recommendedName>
</protein>
<reference evidence="1" key="1">
    <citation type="journal article" date="2021" name="Open Biol.">
        <title>Shared evolutionary footprints suggest mitochondrial oxidative damage underlies multiple complex I losses in fungi.</title>
        <authorList>
            <person name="Schikora-Tamarit M.A."/>
            <person name="Marcet-Houben M."/>
            <person name="Nosek J."/>
            <person name="Gabaldon T."/>
        </authorList>
    </citation>
    <scope>NUCLEOTIDE SEQUENCE</scope>
    <source>
        <strain evidence="1">NCAIM Y.01608</strain>
    </source>
</reference>
<dbReference type="InterPro" id="IPR007849">
    <property type="entry name" value="ATP10"/>
</dbReference>
<sequence>MSLIFKRHASFFGNLGESVSKIVPKPHRFFKVTKPVGFEKPPVHLRDLPRKKWLTKENLNVPKRIWDFYFDGITRRTRVDKIQKDLAYGGMYDFHVYMKTKGRLFEAPVSYFKKDKSLFFPNFGARTLREQNVELMDVLQQAKVTVLKVYSADSGKEMVADYFKIPGSDDNYLSKTGIDEFQKAFPQSQIVELLLSEKWSNHFVHTYVTPRKLRAEVPESQHDKFLVALRDAVLSREDREKLLMTNTYAGYVYLIDDSFRIRWVGCGQPEEKEVQGLWRALKGLERETGRKLVKTR</sequence>
<comment type="caution">
    <text evidence="1">The sequence shown here is derived from an EMBL/GenBank/DDBJ whole genome shotgun (WGS) entry which is preliminary data.</text>
</comment>
<dbReference type="PANTHER" id="PTHR28106:SF1">
    <property type="entry name" value="MITOCHONDRIAL ATPASE COMPLEX SUBUNIT ATP10"/>
    <property type="match status" value="1"/>
</dbReference>
<dbReference type="Proteomes" id="UP000788993">
    <property type="component" value="Unassembled WGS sequence"/>
</dbReference>
<name>A0A9P8P407_9ASCO</name>
<gene>
    <name evidence="1" type="ORF">OGATHE_003652</name>
</gene>
<dbReference type="AlphaFoldDB" id="A0A9P8P407"/>
<evidence type="ECO:0000313" key="2">
    <source>
        <dbReference type="Proteomes" id="UP000788993"/>
    </source>
</evidence>
<proteinExistence type="predicted"/>
<reference evidence="1" key="2">
    <citation type="submission" date="2021-01" db="EMBL/GenBank/DDBJ databases">
        <authorList>
            <person name="Schikora-Tamarit M.A."/>
        </authorList>
    </citation>
    <scope>NUCLEOTIDE SEQUENCE</scope>
    <source>
        <strain evidence="1">NCAIM Y.01608</strain>
    </source>
</reference>
<dbReference type="GO" id="GO:0033615">
    <property type="term" value="P:mitochondrial proton-transporting ATP synthase complex assembly"/>
    <property type="evidence" value="ECO:0007669"/>
    <property type="project" value="TreeGrafter"/>
</dbReference>
<dbReference type="PANTHER" id="PTHR28106">
    <property type="entry name" value="MITOCHONDRIAL ATPASE COMPLEX SUBUNIT ATP10"/>
    <property type="match status" value="1"/>
</dbReference>
<evidence type="ECO:0008006" key="3">
    <source>
        <dbReference type="Google" id="ProtNLM"/>
    </source>
</evidence>
<dbReference type="EMBL" id="JAEUBD010001178">
    <property type="protein sequence ID" value="KAH3664837.1"/>
    <property type="molecule type" value="Genomic_DNA"/>
</dbReference>
<accession>A0A9P8P407</accession>
<keyword evidence="2" id="KW-1185">Reference proteome</keyword>
<evidence type="ECO:0000313" key="1">
    <source>
        <dbReference type="EMBL" id="KAH3664837.1"/>
    </source>
</evidence>